<accession>A0AAN7AEG9</accession>
<dbReference type="InterPro" id="IPR029052">
    <property type="entry name" value="Metallo-depent_PP-like"/>
</dbReference>
<keyword evidence="2 3" id="KW-0040">ANK repeat</keyword>
<feature type="repeat" description="ANK" evidence="3">
    <location>
        <begin position="401"/>
        <end position="426"/>
    </location>
</feature>
<dbReference type="SUPFAM" id="SSF48403">
    <property type="entry name" value="Ankyrin repeat"/>
    <property type="match status" value="1"/>
</dbReference>
<evidence type="ECO:0000313" key="6">
    <source>
        <dbReference type="Proteomes" id="UP001302126"/>
    </source>
</evidence>
<evidence type="ECO:0000313" key="5">
    <source>
        <dbReference type="EMBL" id="KAK4184223.1"/>
    </source>
</evidence>
<feature type="repeat" description="ANK" evidence="3">
    <location>
        <begin position="333"/>
        <end position="365"/>
    </location>
</feature>
<dbReference type="Gene3D" id="3.60.21.10">
    <property type="match status" value="1"/>
</dbReference>
<dbReference type="SMART" id="SM00156">
    <property type="entry name" value="PP2Ac"/>
    <property type="match status" value="1"/>
</dbReference>
<reference evidence="5" key="1">
    <citation type="journal article" date="2023" name="Mol. Phylogenet. Evol.">
        <title>Genome-scale phylogeny and comparative genomics of the fungal order Sordariales.</title>
        <authorList>
            <person name="Hensen N."/>
            <person name="Bonometti L."/>
            <person name="Westerberg I."/>
            <person name="Brannstrom I.O."/>
            <person name="Guillou S."/>
            <person name="Cros-Aarteil S."/>
            <person name="Calhoun S."/>
            <person name="Haridas S."/>
            <person name="Kuo A."/>
            <person name="Mondo S."/>
            <person name="Pangilinan J."/>
            <person name="Riley R."/>
            <person name="LaButti K."/>
            <person name="Andreopoulos B."/>
            <person name="Lipzen A."/>
            <person name="Chen C."/>
            <person name="Yan M."/>
            <person name="Daum C."/>
            <person name="Ng V."/>
            <person name="Clum A."/>
            <person name="Steindorff A."/>
            <person name="Ohm R.A."/>
            <person name="Martin F."/>
            <person name="Silar P."/>
            <person name="Natvig D.O."/>
            <person name="Lalanne C."/>
            <person name="Gautier V."/>
            <person name="Ament-Velasquez S.L."/>
            <person name="Kruys A."/>
            <person name="Hutchinson M.I."/>
            <person name="Powell A.J."/>
            <person name="Barry K."/>
            <person name="Miller A.N."/>
            <person name="Grigoriev I.V."/>
            <person name="Debuchy R."/>
            <person name="Gladieux P."/>
            <person name="Hiltunen Thoren M."/>
            <person name="Johannesson H."/>
        </authorList>
    </citation>
    <scope>NUCLEOTIDE SEQUENCE</scope>
    <source>
        <strain evidence="5">PSN309</strain>
    </source>
</reference>
<dbReference type="InterPro" id="IPR054471">
    <property type="entry name" value="GPIID_WHD"/>
</dbReference>
<dbReference type="InterPro" id="IPR004843">
    <property type="entry name" value="Calcineurin-like_PHP"/>
</dbReference>
<organism evidence="5 6">
    <name type="scientific">Podospora australis</name>
    <dbReference type="NCBI Taxonomy" id="1536484"/>
    <lineage>
        <taxon>Eukaryota</taxon>
        <taxon>Fungi</taxon>
        <taxon>Dikarya</taxon>
        <taxon>Ascomycota</taxon>
        <taxon>Pezizomycotina</taxon>
        <taxon>Sordariomycetes</taxon>
        <taxon>Sordariomycetidae</taxon>
        <taxon>Sordariales</taxon>
        <taxon>Podosporaceae</taxon>
        <taxon>Podospora</taxon>
    </lineage>
</organism>
<gene>
    <name evidence="5" type="ORF">QBC35DRAFT_540936</name>
</gene>
<dbReference type="SMART" id="SM00248">
    <property type="entry name" value="ANK"/>
    <property type="match status" value="8"/>
</dbReference>
<dbReference type="PANTHER" id="PTHR24198">
    <property type="entry name" value="ANKYRIN REPEAT AND PROTEIN KINASE DOMAIN-CONTAINING PROTEIN"/>
    <property type="match status" value="1"/>
</dbReference>
<dbReference type="Pfam" id="PF00149">
    <property type="entry name" value="Metallophos"/>
    <property type="match status" value="1"/>
</dbReference>
<dbReference type="Pfam" id="PF22939">
    <property type="entry name" value="WHD_GPIID"/>
    <property type="match status" value="1"/>
</dbReference>
<feature type="repeat" description="ANK" evidence="3">
    <location>
        <begin position="266"/>
        <end position="298"/>
    </location>
</feature>
<evidence type="ECO:0000256" key="1">
    <source>
        <dbReference type="ARBA" id="ARBA00022737"/>
    </source>
</evidence>
<name>A0AAN7AEG9_9PEZI</name>
<evidence type="ECO:0000256" key="3">
    <source>
        <dbReference type="PROSITE-ProRule" id="PRU00023"/>
    </source>
</evidence>
<dbReference type="AlphaFoldDB" id="A0AAN7AEG9"/>
<dbReference type="InterPro" id="IPR002110">
    <property type="entry name" value="Ankyrin_rpt"/>
</dbReference>
<dbReference type="Pfam" id="PF00023">
    <property type="entry name" value="Ank"/>
    <property type="match status" value="1"/>
</dbReference>
<dbReference type="Gene3D" id="1.25.40.20">
    <property type="entry name" value="Ankyrin repeat-containing domain"/>
    <property type="match status" value="3"/>
</dbReference>
<keyword evidence="6" id="KW-1185">Reference proteome</keyword>
<proteinExistence type="predicted"/>
<dbReference type="EMBL" id="MU864499">
    <property type="protein sequence ID" value="KAK4184223.1"/>
    <property type="molecule type" value="Genomic_DNA"/>
</dbReference>
<feature type="repeat" description="ANK" evidence="3">
    <location>
        <begin position="498"/>
        <end position="523"/>
    </location>
</feature>
<dbReference type="PROSITE" id="PS50297">
    <property type="entry name" value="ANK_REP_REGION"/>
    <property type="match status" value="4"/>
</dbReference>
<dbReference type="PANTHER" id="PTHR24198:SF165">
    <property type="entry name" value="ANKYRIN REPEAT-CONTAINING PROTEIN-RELATED"/>
    <property type="match status" value="1"/>
</dbReference>
<dbReference type="InterPro" id="IPR036770">
    <property type="entry name" value="Ankyrin_rpt-contain_sf"/>
</dbReference>
<protein>
    <submittedName>
        <fullName evidence="5">Ankyrin repeat-containing domain protein</fullName>
    </submittedName>
</protein>
<dbReference type="SUPFAM" id="SSF56300">
    <property type="entry name" value="Metallo-dependent phosphatases"/>
    <property type="match status" value="1"/>
</dbReference>
<dbReference type="InterPro" id="IPR006186">
    <property type="entry name" value="Ser/Thr-sp_prot-phosphatase"/>
</dbReference>
<dbReference type="Proteomes" id="UP001302126">
    <property type="component" value="Unassembled WGS sequence"/>
</dbReference>
<evidence type="ECO:0000256" key="2">
    <source>
        <dbReference type="ARBA" id="ARBA00023043"/>
    </source>
</evidence>
<dbReference type="Pfam" id="PF12796">
    <property type="entry name" value="Ank_2"/>
    <property type="match status" value="3"/>
</dbReference>
<dbReference type="PROSITE" id="PS50088">
    <property type="entry name" value="ANK_REPEAT"/>
    <property type="match status" value="5"/>
</dbReference>
<comment type="caution">
    <text evidence="5">The sequence shown here is derived from an EMBL/GenBank/DDBJ whole genome shotgun (WGS) entry which is preliminary data.</text>
</comment>
<dbReference type="PRINTS" id="PR00114">
    <property type="entry name" value="STPHPHTASE"/>
</dbReference>
<feature type="repeat" description="ANK" evidence="3">
    <location>
        <begin position="299"/>
        <end position="331"/>
    </location>
</feature>
<reference evidence="5" key="2">
    <citation type="submission" date="2023-05" db="EMBL/GenBank/DDBJ databases">
        <authorList>
            <consortium name="Lawrence Berkeley National Laboratory"/>
            <person name="Steindorff A."/>
            <person name="Hensen N."/>
            <person name="Bonometti L."/>
            <person name="Westerberg I."/>
            <person name="Brannstrom I.O."/>
            <person name="Guillou S."/>
            <person name="Cros-Aarteil S."/>
            <person name="Calhoun S."/>
            <person name="Haridas S."/>
            <person name="Kuo A."/>
            <person name="Mondo S."/>
            <person name="Pangilinan J."/>
            <person name="Riley R."/>
            <person name="Labutti K."/>
            <person name="Andreopoulos B."/>
            <person name="Lipzen A."/>
            <person name="Chen C."/>
            <person name="Yanf M."/>
            <person name="Daum C."/>
            <person name="Ng V."/>
            <person name="Clum A."/>
            <person name="Ohm R."/>
            <person name="Martin F."/>
            <person name="Silar P."/>
            <person name="Natvig D."/>
            <person name="Lalanne C."/>
            <person name="Gautier V."/>
            <person name="Ament-Velasquez S.L."/>
            <person name="Kruys A."/>
            <person name="Hutchinson M.I."/>
            <person name="Powell A.J."/>
            <person name="Barry K."/>
            <person name="Miller A.N."/>
            <person name="Grigoriev I.V."/>
            <person name="Debuchy R."/>
            <person name="Gladieux P."/>
            <person name="Thoren M.H."/>
            <person name="Johannesson H."/>
        </authorList>
    </citation>
    <scope>NUCLEOTIDE SEQUENCE</scope>
    <source>
        <strain evidence="5">PSN309</strain>
    </source>
</reference>
<dbReference type="GO" id="GO:0016787">
    <property type="term" value="F:hydrolase activity"/>
    <property type="evidence" value="ECO:0007669"/>
    <property type="project" value="InterPro"/>
</dbReference>
<evidence type="ECO:0000259" key="4">
    <source>
        <dbReference type="SMART" id="SM00156"/>
    </source>
</evidence>
<keyword evidence="1" id="KW-0677">Repeat</keyword>
<sequence length="805" mass="89318">MAAIMAAIAIDFLLKEAQGRSAAVAYVHCNYKSQSNQSPINLLGSILTQLLWFRSTVFRELETSAGDVDVRRFVRSQTQRFPSCIRKDPELQELVTEKIAESVGGIPLKTAELSQALSVEIGARELDMDDIVPAEDIVSVCVGLVTIDKESDIIRLVHHTTQEYFQRAKPILIGLVQEHHFASVCLTYLNFDCFADQVSTSYQEVSDSMERYPLLCYSARYWGVHARSTQDPVSDIALRLLLNGPLVAFNVTSQQGTDALDITDSHKRTPLSFASQAGHEAVVRLLLDHKVNVDAEDFRSRGALSYASECGHEAVVQVLLDHEANIDAKHNYLGRGALSYAAIGGHRAVVRLLLNYNAKGNARDASGCTPLWKTAEAGSTAMSEELLNHEGVDIDAADTWTGNTPLLLAARRGYKEMVELLLRKSALDPVISDMEGRTALWYAAEKDHSEVAPILLDIQAVPEDVKDLYGQTPLAIAASRGNIATVVVLFENNSRDQDNWTPLLSAAYKGHASVLKALIRRGAPDINAVSKGGLMALFCAQCGLRKDCVTIPKKYPNVQARRDSEFGLPPTSRYLFLGNYLLDGERSINTISLLLALKILYPDYIFLLRGRSETRTDPGSFYDDCMQAKLCTGAWELFNKCFDCLPIAAIIGKRILAVPSGLNPKLCHLELIRRLWRPRKIPRSRAYYLICDDTMGLEFYESGEEESGEEESDEEQSEKEEGRNSLFSGLDIVTHVVAQYNLDLICVSSKNALREGYKFCAERKLVKLFTLPNYLDVHNNSGTVMEGGRITALFFSIRFVTIVRG</sequence>
<feature type="domain" description="Serine/threonine specific protein phosphatases" evidence="4">
    <location>
        <begin position="510"/>
        <end position="800"/>
    </location>
</feature>